<dbReference type="Proteomes" id="UP001479436">
    <property type="component" value="Unassembled WGS sequence"/>
</dbReference>
<sequence>MFAVRGVKSFRSLTNTTLVPTLVGVRGLATEAGLKYTAPQLGVSPAFDEAIKVLEAHKNETFEQVKAVEAQIEKLKQESPNDTQTLEVLAQKKYDLEVDSLLYDPETLWNFKNGQIDMKVPIYRHLKKIQFKQGPLSTLMERITQMNVIPDLLETSTKPSVDMEIKYPETGVFEPGLILEAKKVYEKPEIAVTNFHEDTKLYTLLMIDPDHPNQEFASYQEKCHWLMTNIPLNMVDNVINKGDTILEYLPPHPAKGTKKHRFTFMLLEQPENGQAKIDMQIPESRIIDSREVRKAFDLEPRGVSFFRAEWDSSVSKIYKELGIDEPVFGKTPRENPYMLPDGRQSGKFDYM</sequence>
<keyword evidence="4" id="KW-0687">Ribonucleoprotein</keyword>
<dbReference type="GO" id="GO:0005840">
    <property type="term" value="C:ribosome"/>
    <property type="evidence" value="ECO:0007669"/>
    <property type="project" value="UniProtKB-KW"/>
</dbReference>
<evidence type="ECO:0000256" key="2">
    <source>
        <dbReference type="SAM" id="Coils"/>
    </source>
</evidence>
<keyword evidence="5" id="KW-1185">Reference proteome</keyword>
<feature type="coiled-coil region" evidence="2">
    <location>
        <begin position="51"/>
        <end position="78"/>
    </location>
</feature>
<evidence type="ECO:0000256" key="1">
    <source>
        <dbReference type="ARBA" id="ARBA00007091"/>
    </source>
</evidence>
<reference evidence="4 5" key="1">
    <citation type="submission" date="2023-04" db="EMBL/GenBank/DDBJ databases">
        <title>Genome of Basidiobolus ranarum AG-B5.</title>
        <authorList>
            <person name="Stajich J.E."/>
            <person name="Carter-House D."/>
            <person name="Gryganskyi A."/>
        </authorList>
    </citation>
    <scope>NUCLEOTIDE SEQUENCE [LARGE SCALE GENOMIC DNA]</scope>
    <source>
        <strain evidence="4 5">AG-B5</strain>
    </source>
</reference>
<dbReference type="PANTHER" id="PTHR11362">
    <property type="entry name" value="PHOSPHATIDYLETHANOLAMINE-BINDING PROTEIN"/>
    <property type="match status" value="1"/>
</dbReference>
<dbReference type="InterPro" id="IPR008914">
    <property type="entry name" value="PEBP"/>
</dbReference>
<gene>
    <name evidence="4" type="primary">MRPL35</name>
    <name evidence="4" type="ORF">K7432_007297</name>
</gene>
<comment type="similarity">
    <text evidence="1">Belongs to the phosphatidylethanolamine-binding protein family.</text>
</comment>
<dbReference type="PROSITE" id="PS01220">
    <property type="entry name" value="PBP"/>
    <property type="match status" value="1"/>
</dbReference>
<dbReference type="Gene3D" id="3.90.280.10">
    <property type="entry name" value="PEBP-like"/>
    <property type="match status" value="1"/>
</dbReference>
<protein>
    <submittedName>
        <fullName evidence="4">Mitochondrial 54S ribosomal protein YmL35</fullName>
    </submittedName>
</protein>
<dbReference type="PANTHER" id="PTHR11362:SF82">
    <property type="entry name" value="PHOSPHATIDYLETHANOLAMINE-BINDING PROTEIN 4"/>
    <property type="match status" value="1"/>
</dbReference>
<dbReference type="EMBL" id="JASJQH010007230">
    <property type="protein sequence ID" value="KAK9712213.1"/>
    <property type="molecule type" value="Genomic_DNA"/>
</dbReference>
<keyword evidence="2" id="KW-0175">Coiled coil</keyword>
<dbReference type="Gene3D" id="1.20.58.1180">
    <property type="match status" value="1"/>
</dbReference>
<comment type="caution">
    <text evidence="4">The sequence shown here is derived from an EMBL/GenBank/DDBJ whole genome shotgun (WGS) entry which is preliminary data.</text>
</comment>
<evidence type="ECO:0000313" key="4">
    <source>
        <dbReference type="EMBL" id="KAK9712213.1"/>
    </source>
</evidence>
<feature type="region of interest" description="Disordered" evidence="3">
    <location>
        <begin position="332"/>
        <end position="351"/>
    </location>
</feature>
<dbReference type="InterPro" id="IPR036610">
    <property type="entry name" value="PEBP-like_sf"/>
</dbReference>
<evidence type="ECO:0000256" key="3">
    <source>
        <dbReference type="SAM" id="MobiDB-lite"/>
    </source>
</evidence>
<dbReference type="SUPFAM" id="SSF49777">
    <property type="entry name" value="PEBP-like"/>
    <property type="match status" value="1"/>
</dbReference>
<dbReference type="CDD" id="cd00866">
    <property type="entry name" value="PEBP_euk"/>
    <property type="match status" value="1"/>
</dbReference>
<dbReference type="InterPro" id="IPR001858">
    <property type="entry name" value="Phosphatidylethanolamine-bd_CS"/>
</dbReference>
<evidence type="ECO:0000313" key="5">
    <source>
        <dbReference type="Proteomes" id="UP001479436"/>
    </source>
</evidence>
<keyword evidence="4" id="KW-0689">Ribosomal protein</keyword>
<accession>A0ABR2W0C9</accession>
<dbReference type="InterPro" id="IPR035810">
    <property type="entry name" value="PEBP_euk"/>
</dbReference>
<dbReference type="Pfam" id="PF01161">
    <property type="entry name" value="PBP"/>
    <property type="match status" value="1"/>
</dbReference>
<name>A0ABR2W0C9_9FUNG</name>
<organism evidence="4 5">
    <name type="scientific">Basidiobolus ranarum</name>
    <dbReference type="NCBI Taxonomy" id="34480"/>
    <lineage>
        <taxon>Eukaryota</taxon>
        <taxon>Fungi</taxon>
        <taxon>Fungi incertae sedis</taxon>
        <taxon>Zoopagomycota</taxon>
        <taxon>Entomophthoromycotina</taxon>
        <taxon>Basidiobolomycetes</taxon>
        <taxon>Basidiobolales</taxon>
        <taxon>Basidiobolaceae</taxon>
        <taxon>Basidiobolus</taxon>
    </lineage>
</organism>
<proteinExistence type="inferred from homology"/>